<dbReference type="EMBL" id="PGTD01000016">
    <property type="protein sequence ID" value="PJE29031.1"/>
    <property type="molecule type" value="Genomic_DNA"/>
</dbReference>
<sequence length="143" mass="15256">MSTEASSRAQALAALHAACFTTPRPWSAAEIAQLIGDRHCFLLETPGGFLLARQLLDEAEILTLAVDPAARRRGLGRALVESFLSEASARGTRRALLEVAADNGPAIALYLSAGFEKTGRRPGYYRTPDGAVKDAEIMSKDLG</sequence>
<dbReference type="RefSeq" id="WP_097144880.1">
    <property type="nucleotide sequence ID" value="NZ_OBEA01000002.1"/>
</dbReference>
<evidence type="ECO:0000259" key="3">
    <source>
        <dbReference type="PROSITE" id="PS51186"/>
    </source>
</evidence>
<evidence type="ECO:0000256" key="1">
    <source>
        <dbReference type="ARBA" id="ARBA00022679"/>
    </source>
</evidence>
<dbReference type="Proteomes" id="UP000231655">
    <property type="component" value="Unassembled WGS sequence"/>
</dbReference>
<proteinExistence type="predicted"/>
<dbReference type="SUPFAM" id="SSF55729">
    <property type="entry name" value="Acyl-CoA N-acyltransferases (Nat)"/>
    <property type="match status" value="1"/>
</dbReference>
<dbReference type="PANTHER" id="PTHR43420">
    <property type="entry name" value="ACETYLTRANSFERASE"/>
    <property type="match status" value="1"/>
</dbReference>
<organism evidence="5 6">
    <name type="scientific">Pseudooceanicola antarcticus</name>
    <dbReference type="NCBI Taxonomy" id="1247613"/>
    <lineage>
        <taxon>Bacteria</taxon>
        <taxon>Pseudomonadati</taxon>
        <taxon>Pseudomonadota</taxon>
        <taxon>Alphaproteobacteria</taxon>
        <taxon>Rhodobacterales</taxon>
        <taxon>Paracoccaceae</taxon>
        <taxon>Pseudooceanicola</taxon>
    </lineage>
</organism>
<dbReference type="InterPro" id="IPR016181">
    <property type="entry name" value="Acyl_CoA_acyltransferase"/>
</dbReference>
<keyword evidence="1 5" id="KW-0808">Transferase</keyword>
<dbReference type="Proteomes" id="UP000231702">
    <property type="component" value="Unassembled WGS sequence"/>
</dbReference>
<dbReference type="OrthoDB" id="9804026at2"/>
<reference evidence="5 6" key="1">
    <citation type="submission" date="2017-09" db="EMBL/GenBank/DDBJ databases">
        <authorList>
            <person name="Ehlers B."/>
            <person name="Leendertz F.H."/>
        </authorList>
    </citation>
    <scope>NUCLEOTIDE SEQUENCE [LARGE SCALE GENOMIC DNA]</scope>
    <source>
        <strain evidence="5 6">CGMCC 1.12662</strain>
    </source>
</reference>
<dbReference type="InterPro" id="IPR050680">
    <property type="entry name" value="YpeA/RimI_acetyltransf"/>
</dbReference>
<name>A0A285IGI8_9RHOB</name>
<keyword evidence="7" id="KW-1185">Reference proteome</keyword>
<dbReference type="Gene3D" id="3.40.630.30">
    <property type="match status" value="1"/>
</dbReference>
<dbReference type="EMBL" id="OBEA01000002">
    <property type="protein sequence ID" value="SNY47120.1"/>
    <property type="molecule type" value="Genomic_DNA"/>
</dbReference>
<dbReference type="CDD" id="cd04301">
    <property type="entry name" value="NAT_SF"/>
    <property type="match status" value="1"/>
</dbReference>
<evidence type="ECO:0000313" key="4">
    <source>
        <dbReference type="EMBL" id="PJE29031.1"/>
    </source>
</evidence>
<evidence type="ECO:0000313" key="5">
    <source>
        <dbReference type="EMBL" id="SNY47120.1"/>
    </source>
</evidence>
<dbReference type="PANTHER" id="PTHR43420:SF44">
    <property type="entry name" value="ACETYLTRANSFERASE YPEA"/>
    <property type="match status" value="1"/>
</dbReference>
<feature type="domain" description="N-acetyltransferase" evidence="3">
    <location>
        <begin position="1"/>
        <end position="143"/>
    </location>
</feature>
<reference evidence="4 7" key="2">
    <citation type="journal article" date="2018" name="Int. J. Syst. Evol. Microbiol.">
        <title>Pseudooceanicola lipolyticus sp. nov., a marine alphaproteobacterium, reclassification of Oceanicola flagellatus as Pseudooceanicola flagellatus comb. nov. and emended description of the genus Pseudooceanicola.</title>
        <authorList>
            <person name="Huang M.-M."/>
            <person name="Guo L.-L."/>
            <person name="Wu Y.-H."/>
            <person name="Lai Q.-L."/>
            <person name="Shao Z.-Z."/>
            <person name="Wang C.-S."/>
            <person name="Wu M."/>
            <person name="Xu X.-W."/>
        </authorList>
    </citation>
    <scope>NUCLEOTIDE SEQUENCE [LARGE SCALE GENOMIC DNA]</scope>
    <source>
        <strain evidence="4 7">Ar-45</strain>
    </source>
</reference>
<dbReference type="InterPro" id="IPR000182">
    <property type="entry name" value="GNAT_dom"/>
</dbReference>
<protein>
    <submittedName>
        <fullName evidence="4">GNAT family N-acetyltransferase</fullName>
    </submittedName>
    <submittedName>
        <fullName evidence="5">Ribosomal-protein-alanine N-acetyltransferase</fullName>
    </submittedName>
</protein>
<evidence type="ECO:0000256" key="2">
    <source>
        <dbReference type="ARBA" id="ARBA00023315"/>
    </source>
</evidence>
<gene>
    <name evidence="4" type="ORF">CVM39_11330</name>
    <name evidence="5" type="ORF">SAMN06297129_1102</name>
</gene>
<dbReference type="PROSITE" id="PS51186">
    <property type="entry name" value="GNAT"/>
    <property type="match status" value="1"/>
</dbReference>
<evidence type="ECO:0000313" key="6">
    <source>
        <dbReference type="Proteomes" id="UP000231655"/>
    </source>
</evidence>
<dbReference type="Pfam" id="PF00583">
    <property type="entry name" value="Acetyltransf_1"/>
    <property type="match status" value="1"/>
</dbReference>
<dbReference type="GO" id="GO:0016747">
    <property type="term" value="F:acyltransferase activity, transferring groups other than amino-acyl groups"/>
    <property type="evidence" value="ECO:0007669"/>
    <property type="project" value="InterPro"/>
</dbReference>
<accession>A0A285IGI8</accession>
<keyword evidence="2" id="KW-0012">Acyltransferase</keyword>
<dbReference type="AlphaFoldDB" id="A0A285IGI8"/>
<evidence type="ECO:0000313" key="7">
    <source>
        <dbReference type="Proteomes" id="UP000231702"/>
    </source>
</evidence>